<evidence type="ECO:0000256" key="1">
    <source>
        <dbReference type="ARBA" id="ARBA00004141"/>
    </source>
</evidence>
<evidence type="ECO:0000256" key="7">
    <source>
        <dbReference type="ARBA" id="ARBA00023170"/>
    </source>
</evidence>
<feature type="domain" description="Ionotropic glutamate receptor C-terminal" evidence="12">
    <location>
        <begin position="35"/>
        <end position="362"/>
    </location>
</feature>
<name>A0A5Y5TBT1_SALER</name>
<dbReference type="Gene3D" id="3.40.190.10">
    <property type="entry name" value="Periplasmic binding protein-like II"/>
    <property type="match status" value="2"/>
</dbReference>
<feature type="transmembrane region" description="Helical" evidence="10">
    <location>
        <begin position="206"/>
        <end position="226"/>
    </location>
</feature>
<feature type="domain" description="Solute-binding protein family 3/N-terminal" evidence="11">
    <location>
        <begin position="37"/>
        <end position="362"/>
    </location>
</feature>
<keyword evidence="6 10" id="KW-0472">Membrane</keyword>
<dbReference type="Pfam" id="PF00497">
    <property type="entry name" value="SBP_bac_3"/>
    <property type="match status" value="1"/>
</dbReference>
<sequence length="362" mass="40553">MEPQMIRAIRYIVAVFFLLISFSSWCGDVNPSDIRATVGVFVSPPFVIKSGDSYEGIAVDIWDKAAKNKSIGYQFKEYNTFTALFDALEREEIDAAVTNLSITEERARQFDFSFPWYDSGLRVLTTKNPAVSTSNTLNKLYHSGYLASYLWIAGIIMFATVLLTLFDRVFDKEFPRNWFNGLAESFYHIISLITTGKTGHKQLFGAIGRIFAAVWMLVGVGVIAYMTSSVTSVMTAMQFTDNITQLSDLSGRTIAARQGSVSAQVLENKGMKIYPVNHITDGIPAMQKGKIAAIVGDAPVLEYYTKQHPYSELQVVGNIFHHDKYGFAFPQNSRINRDLSLEIIKLTENGTLSEIKKRYLGE</sequence>
<protein>
    <submittedName>
        <fullName evidence="13">Transporter substrate-binding domain-containing protein</fullName>
    </submittedName>
</protein>
<evidence type="ECO:0000256" key="3">
    <source>
        <dbReference type="ARBA" id="ARBA00022692"/>
    </source>
</evidence>
<proteinExistence type="predicted"/>
<dbReference type="PANTHER" id="PTHR18966">
    <property type="entry name" value="IONOTROPIC GLUTAMATE RECEPTOR"/>
    <property type="match status" value="1"/>
</dbReference>
<keyword evidence="8" id="KW-0325">Glycoprotein</keyword>
<keyword evidence="7" id="KW-0675">Receptor</keyword>
<dbReference type="SMART" id="SM00079">
    <property type="entry name" value="PBPe"/>
    <property type="match status" value="1"/>
</dbReference>
<evidence type="ECO:0000256" key="9">
    <source>
        <dbReference type="ARBA" id="ARBA00023303"/>
    </source>
</evidence>
<dbReference type="SUPFAM" id="SSF81324">
    <property type="entry name" value="Voltage-gated potassium channels"/>
    <property type="match status" value="1"/>
</dbReference>
<evidence type="ECO:0000256" key="10">
    <source>
        <dbReference type="SAM" id="Phobius"/>
    </source>
</evidence>
<dbReference type="InterPro" id="IPR001320">
    <property type="entry name" value="Iontro_rcpt_C"/>
</dbReference>
<evidence type="ECO:0000256" key="6">
    <source>
        <dbReference type="ARBA" id="ARBA00023136"/>
    </source>
</evidence>
<evidence type="ECO:0000256" key="5">
    <source>
        <dbReference type="ARBA" id="ARBA00023065"/>
    </source>
</evidence>
<comment type="subcellular location">
    <subcellularLocation>
        <location evidence="1">Membrane</location>
        <topology evidence="1">Multi-pass membrane protein</topology>
    </subcellularLocation>
</comment>
<dbReference type="SMART" id="SM00062">
    <property type="entry name" value="PBPb"/>
    <property type="match status" value="1"/>
</dbReference>
<evidence type="ECO:0000256" key="8">
    <source>
        <dbReference type="ARBA" id="ARBA00023180"/>
    </source>
</evidence>
<comment type="caution">
    <text evidence="13">The sequence shown here is derived from an EMBL/GenBank/DDBJ whole genome shotgun (WGS) entry which is preliminary data.</text>
</comment>
<dbReference type="GO" id="GO:0016020">
    <property type="term" value="C:membrane"/>
    <property type="evidence" value="ECO:0007669"/>
    <property type="project" value="UniProtKB-SubCell"/>
</dbReference>
<feature type="transmembrane region" description="Helical" evidence="10">
    <location>
        <begin position="146"/>
        <end position="166"/>
    </location>
</feature>
<dbReference type="AlphaFoldDB" id="A0A5Y5TBT1"/>
<keyword evidence="3 10" id="KW-0812">Transmembrane</keyword>
<dbReference type="Pfam" id="PF00060">
    <property type="entry name" value="Lig_chan"/>
    <property type="match status" value="1"/>
</dbReference>
<reference evidence="13" key="1">
    <citation type="submission" date="2019-08" db="EMBL/GenBank/DDBJ databases">
        <authorList>
            <consortium name="PulseNet: The National Subtyping Network for Foodborne Disease Surveillance"/>
            <person name="Tarr C.L."/>
            <person name="Trees E."/>
            <person name="Katz L.S."/>
            <person name="Carleton-Romer H.A."/>
            <person name="Stroika S."/>
            <person name="Kucerova Z."/>
            <person name="Roache K.F."/>
            <person name="Sabol A.L."/>
            <person name="Besser J."/>
            <person name="Gerner-Smidt P."/>
        </authorList>
    </citation>
    <scope>NUCLEOTIDE SEQUENCE</scope>
    <source>
        <strain evidence="13">PNUSAS086289</strain>
    </source>
</reference>
<evidence type="ECO:0000256" key="4">
    <source>
        <dbReference type="ARBA" id="ARBA00022989"/>
    </source>
</evidence>
<dbReference type="Gene3D" id="1.10.287.70">
    <property type="match status" value="1"/>
</dbReference>
<evidence type="ECO:0000256" key="2">
    <source>
        <dbReference type="ARBA" id="ARBA00022448"/>
    </source>
</evidence>
<keyword evidence="9" id="KW-0407">Ion channel</keyword>
<dbReference type="GO" id="GO:0015276">
    <property type="term" value="F:ligand-gated monoatomic ion channel activity"/>
    <property type="evidence" value="ECO:0007669"/>
    <property type="project" value="InterPro"/>
</dbReference>
<evidence type="ECO:0000313" key="13">
    <source>
        <dbReference type="EMBL" id="ECK5213783.1"/>
    </source>
</evidence>
<keyword evidence="4 10" id="KW-1133">Transmembrane helix</keyword>
<accession>A0A5Y5TBT1</accession>
<dbReference type="InterPro" id="IPR015683">
    <property type="entry name" value="Ionotropic_Glu_rcpt"/>
</dbReference>
<dbReference type="InterPro" id="IPR001638">
    <property type="entry name" value="Solute-binding_3/MltF_N"/>
</dbReference>
<keyword evidence="2" id="KW-0813">Transport</keyword>
<keyword evidence="5" id="KW-0406">Ion transport</keyword>
<evidence type="ECO:0000259" key="12">
    <source>
        <dbReference type="SMART" id="SM00079"/>
    </source>
</evidence>
<evidence type="ECO:0000259" key="11">
    <source>
        <dbReference type="SMART" id="SM00062"/>
    </source>
</evidence>
<organism evidence="13">
    <name type="scientific">Salmonella enterica</name>
    <name type="common">Salmonella choleraesuis</name>
    <dbReference type="NCBI Taxonomy" id="28901"/>
    <lineage>
        <taxon>Bacteria</taxon>
        <taxon>Pseudomonadati</taxon>
        <taxon>Pseudomonadota</taxon>
        <taxon>Gammaproteobacteria</taxon>
        <taxon>Enterobacterales</taxon>
        <taxon>Enterobacteriaceae</taxon>
        <taxon>Salmonella</taxon>
    </lineage>
</organism>
<gene>
    <name evidence="13" type="ORF">FRL26_08795</name>
</gene>
<dbReference type="SUPFAM" id="SSF53850">
    <property type="entry name" value="Periplasmic binding protein-like II"/>
    <property type="match status" value="1"/>
</dbReference>
<dbReference type="EMBL" id="AAJCCP010000007">
    <property type="protein sequence ID" value="ECK5213783.1"/>
    <property type="molecule type" value="Genomic_DNA"/>
</dbReference>